<dbReference type="GeneID" id="27684507"/>
<dbReference type="InParanoid" id="A0A0L0HW76"/>
<dbReference type="PROSITE" id="PS00518">
    <property type="entry name" value="ZF_RING_1"/>
    <property type="match status" value="1"/>
</dbReference>
<dbReference type="GO" id="GO:0008270">
    <property type="term" value="F:zinc ion binding"/>
    <property type="evidence" value="ECO:0007669"/>
    <property type="project" value="UniProtKB-KW"/>
</dbReference>
<evidence type="ECO:0000256" key="3">
    <source>
        <dbReference type="ARBA" id="ARBA00022833"/>
    </source>
</evidence>
<evidence type="ECO:0000313" key="8">
    <source>
        <dbReference type="Proteomes" id="UP000053201"/>
    </source>
</evidence>
<gene>
    <name evidence="7" type="ORF">SPPG_00799</name>
</gene>
<dbReference type="GO" id="GO:0005634">
    <property type="term" value="C:nucleus"/>
    <property type="evidence" value="ECO:0007669"/>
    <property type="project" value="TreeGrafter"/>
</dbReference>
<feature type="region of interest" description="Disordered" evidence="5">
    <location>
        <begin position="1"/>
        <end position="58"/>
    </location>
</feature>
<evidence type="ECO:0000256" key="2">
    <source>
        <dbReference type="ARBA" id="ARBA00022771"/>
    </source>
</evidence>
<keyword evidence="2 4" id="KW-0863">Zinc-finger</keyword>
<evidence type="ECO:0000313" key="7">
    <source>
        <dbReference type="EMBL" id="KND05129.1"/>
    </source>
</evidence>
<feature type="domain" description="RING-type" evidence="6">
    <location>
        <begin position="110"/>
        <end position="154"/>
    </location>
</feature>
<accession>A0A0L0HW76</accession>
<feature type="compositionally biased region" description="Basic and acidic residues" evidence="5">
    <location>
        <begin position="601"/>
        <end position="615"/>
    </location>
</feature>
<dbReference type="OrthoDB" id="6105938at2759"/>
<dbReference type="InterPro" id="IPR018957">
    <property type="entry name" value="Znf_C3HC4_RING-type"/>
</dbReference>
<feature type="compositionally biased region" description="Polar residues" evidence="5">
    <location>
        <begin position="41"/>
        <end position="57"/>
    </location>
</feature>
<feature type="compositionally biased region" description="Basic and acidic residues" evidence="5">
    <location>
        <begin position="463"/>
        <end position="476"/>
    </location>
</feature>
<dbReference type="GO" id="GO:0061630">
    <property type="term" value="F:ubiquitin protein ligase activity"/>
    <property type="evidence" value="ECO:0007669"/>
    <property type="project" value="TreeGrafter"/>
</dbReference>
<protein>
    <recommendedName>
        <fullName evidence="6">RING-type domain-containing protein</fullName>
    </recommendedName>
</protein>
<feature type="compositionally biased region" description="Basic residues" evidence="5">
    <location>
        <begin position="708"/>
        <end position="721"/>
    </location>
</feature>
<dbReference type="EMBL" id="KQ257450">
    <property type="protein sequence ID" value="KND05129.1"/>
    <property type="molecule type" value="Genomic_DNA"/>
</dbReference>
<feature type="compositionally biased region" description="Basic and acidic residues" evidence="5">
    <location>
        <begin position="637"/>
        <end position="654"/>
    </location>
</feature>
<dbReference type="InterPro" id="IPR001841">
    <property type="entry name" value="Znf_RING"/>
</dbReference>
<dbReference type="eggNOG" id="KOG2177">
    <property type="taxonomic scope" value="Eukaryota"/>
</dbReference>
<feature type="region of interest" description="Disordered" evidence="5">
    <location>
        <begin position="342"/>
        <end position="721"/>
    </location>
</feature>
<keyword evidence="1" id="KW-0479">Metal-binding</keyword>
<dbReference type="SUPFAM" id="SSF57850">
    <property type="entry name" value="RING/U-box"/>
    <property type="match status" value="1"/>
</dbReference>
<dbReference type="PANTHER" id="PTHR15898">
    <property type="entry name" value="BIFUNCTIONAL APOPTOSIS REGULATOR"/>
    <property type="match status" value="1"/>
</dbReference>
<dbReference type="Gene3D" id="3.30.40.10">
    <property type="entry name" value="Zinc/RING finger domain, C3HC4 (zinc finger)"/>
    <property type="match status" value="1"/>
</dbReference>
<dbReference type="Pfam" id="PF00097">
    <property type="entry name" value="zf-C3HC4"/>
    <property type="match status" value="1"/>
</dbReference>
<dbReference type="STRING" id="645134.A0A0L0HW76"/>
<evidence type="ECO:0000259" key="6">
    <source>
        <dbReference type="PROSITE" id="PS50089"/>
    </source>
</evidence>
<dbReference type="OMA" id="CHICIEP"/>
<feature type="compositionally biased region" description="Polar residues" evidence="5">
    <location>
        <begin position="413"/>
        <end position="422"/>
    </location>
</feature>
<evidence type="ECO:0000256" key="5">
    <source>
        <dbReference type="SAM" id="MobiDB-lite"/>
    </source>
</evidence>
<evidence type="ECO:0000256" key="4">
    <source>
        <dbReference type="PROSITE-ProRule" id="PRU00175"/>
    </source>
</evidence>
<dbReference type="PROSITE" id="PS50089">
    <property type="entry name" value="ZF_RING_2"/>
    <property type="match status" value="1"/>
</dbReference>
<sequence length="721" mass="81274">MITRKGRTMKRKRNPLLDLADSVEGGGGTSSPSDETEDSNNEGPSSRSGKASASNPSRGEVFPAHLALPALPASLETHSHEELVGFIRRYHSLLKHRTSRLSALDSHLHCAICTSYFVGPYNLECGHIFCYHCILAWFNNLEQNSRPKKCPTCRADTTCRPQYERTVSRLVEDYLTVVNDEESRTILQNINELRDSHAALTNHPFHEHFPNDFGDRILPDVDDGVVRCSRCNWEVLNGTCQGCGNVYRDARDSEESEEEVDYFDEPGWSDSESDLSFVVDDGDGPELGGGPYFSDDYEGYSGWYDESDFYDSDYGLDYDSNYGLSDLDDMLDGLSDTDMLGGDDGYPWHDEDSISPDDDDYMRRHPINNRHYDDSDCSGSSFDRMFGDSPDADSSGRDRKDANVGRIPPTRNSPPMSSSDSEYFTGCDDQSQDEGFEVNPIGRRRSGRPLPISDSESDDENQERELDHDHTDQSRDVRRHRKVSGGSSDDNDASPVIRNEEENEDSEENEKHCTVSGGLSDDDDPCPVIKKEEKSRSPVKDEKLRRSVRLDHTSNRKGKQVASTANKKVDTESQLDQRRRSVRLDRTSNRKGKQVASNANKKVETEPQFDCKEEVDVPGTSEAHRQRNGKKSQKTSDVNKKVETEPQFDCKEEVDIPGTSKAHRQRNDKKSQKKRKLHDISNAEVRLAEVGAKKGTESSRPAVDPERKKRKKRQKSKPNSN</sequence>
<dbReference type="SMART" id="SM00184">
    <property type="entry name" value="RING"/>
    <property type="match status" value="1"/>
</dbReference>
<keyword evidence="8" id="KW-1185">Reference proteome</keyword>
<dbReference type="VEuPathDB" id="FungiDB:SPPG_00799"/>
<dbReference type="InterPro" id="IPR013083">
    <property type="entry name" value="Znf_RING/FYVE/PHD"/>
</dbReference>
<dbReference type="PANTHER" id="PTHR15898:SF13">
    <property type="entry name" value="BIFUNCTIONAL APOPTOSIS REGULATOR"/>
    <property type="match status" value="1"/>
</dbReference>
<dbReference type="InterPro" id="IPR017907">
    <property type="entry name" value="Znf_RING_CS"/>
</dbReference>
<feature type="compositionally biased region" description="Basic and acidic residues" evidence="5">
    <location>
        <begin position="394"/>
        <end position="403"/>
    </location>
</feature>
<feature type="compositionally biased region" description="Basic and acidic residues" evidence="5">
    <location>
        <begin position="567"/>
        <end position="588"/>
    </location>
</feature>
<feature type="compositionally biased region" description="Basic and acidic residues" evidence="5">
    <location>
        <begin position="691"/>
        <end position="707"/>
    </location>
</feature>
<dbReference type="Proteomes" id="UP000053201">
    <property type="component" value="Unassembled WGS sequence"/>
</dbReference>
<feature type="compositionally biased region" description="Basic and acidic residues" evidence="5">
    <location>
        <begin position="529"/>
        <end position="554"/>
    </location>
</feature>
<dbReference type="AlphaFoldDB" id="A0A0L0HW76"/>
<dbReference type="GO" id="GO:0043161">
    <property type="term" value="P:proteasome-mediated ubiquitin-dependent protein catabolic process"/>
    <property type="evidence" value="ECO:0007669"/>
    <property type="project" value="TreeGrafter"/>
</dbReference>
<name>A0A0L0HW76_SPIPD</name>
<dbReference type="RefSeq" id="XP_016613168.1">
    <property type="nucleotide sequence ID" value="XM_016749130.1"/>
</dbReference>
<proteinExistence type="predicted"/>
<feature type="compositionally biased region" description="Basic residues" evidence="5">
    <location>
        <begin position="661"/>
        <end position="677"/>
    </location>
</feature>
<organism evidence="7 8">
    <name type="scientific">Spizellomyces punctatus (strain DAOM BR117)</name>
    <dbReference type="NCBI Taxonomy" id="645134"/>
    <lineage>
        <taxon>Eukaryota</taxon>
        <taxon>Fungi</taxon>
        <taxon>Fungi incertae sedis</taxon>
        <taxon>Chytridiomycota</taxon>
        <taxon>Chytridiomycota incertae sedis</taxon>
        <taxon>Chytridiomycetes</taxon>
        <taxon>Spizellomycetales</taxon>
        <taxon>Spizellomycetaceae</taxon>
        <taxon>Spizellomyces</taxon>
    </lineage>
</organism>
<reference evidence="7 8" key="1">
    <citation type="submission" date="2009-08" db="EMBL/GenBank/DDBJ databases">
        <title>The Genome Sequence of Spizellomyces punctatus strain DAOM BR117.</title>
        <authorList>
            <consortium name="The Broad Institute Genome Sequencing Platform"/>
            <person name="Russ C."/>
            <person name="Cuomo C."/>
            <person name="Shea T."/>
            <person name="Young S.K."/>
            <person name="Zeng Q."/>
            <person name="Koehrsen M."/>
            <person name="Haas B."/>
            <person name="Borodovsky M."/>
            <person name="Guigo R."/>
            <person name="Alvarado L."/>
            <person name="Berlin A."/>
            <person name="Bochicchio J."/>
            <person name="Borenstein D."/>
            <person name="Chapman S."/>
            <person name="Chen Z."/>
            <person name="Engels R."/>
            <person name="Freedman E."/>
            <person name="Gellesch M."/>
            <person name="Goldberg J."/>
            <person name="Griggs A."/>
            <person name="Gujja S."/>
            <person name="Heiman D."/>
            <person name="Hepburn T."/>
            <person name="Howarth C."/>
            <person name="Jen D."/>
            <person name="Larson L."/>
            <person name="Lewis B."/>
            <person name="Mehta T."/>
            <person name="Park D."/>
            <person name="Pearson M."/>
            <person name="Roberts A."/>
            <person name="Saif S."/>
            <person name="Shenoy N."/>
            <person name="Sisk P."/>
            <person name="Stolte C."/>
            <person name="Sykes S."/>
            <person name="Thomson T."/>
            <person name="Walk T."/>
            <person name="White J."/>
            <person name="Yandava C."/>
            <person name="Burger G."/>
            <person name="Gray M.W."/>
            <person name="Holland P.W.H."/>
            <person name="King N."/>
            <person name="Lang F.B.F."/>
            <person name="Roger A.J."/>
            <person name="Ruiz-Trillo I."/>
            <person name="Lander E."/>
            <person name="Nusbaum C."/>
        </authorList>
    </citation>
    <scope>NUCLEOTIDE SEQUENCE [LARGE SCALE GENOMIC DNA]</scope>
    <source>
        <strain evidence="7 8">DAOM BR117</strain>
    </source>
</reference>
<keyword evidence="3" id="KW-0862">Zinc</keyword>
<feature type="compositionally biased region" description="Basic residues" evidence="5">
    <location>
        <begin position="1"/>
        <end position="14"/>
    </location>
</feature>
<evidence type="ECO:0000256" key="1">
    <source>
        <dbReference type="ARBA" id="ARBA00022723"/>
    </source>
</evidence>